<gene>
    <name evidence="2" type="ORF">FSP39_021430</name>
</gene>
<evidence type="ECO:0000313" key="2">
    <source>
        <dbReference type="EMBL" id="KAK3103732.1"/>
    </source>
</evidence>
<dbReference type="Pfam" id="PF21373">
    <property type="entry name" value="ZNHIT3_C"/>
    <property type="match status" value="1"/>
</dbReference>
<dbReference type="Proteomes" id="UP001186944">
    <property type="component" value="Unassembled WGS sequence"/>
</dbReference>
<name>A0AA88YE97_PINIB</name>
<proteinExistence type="predicted"/>
<organism evidence="2 3">
    <name type="scientific">Pinctada imbricata</name>
    <name type="common">Atlantic pearl-oyster</name>
    <name type="synonym">Pinctada martensii</name>
    <dbReference type="NCBI Taxonomy" id="66713"/>
    <lineage>
        <taxon>Eukaryota</taxon>
        <taxon>Metazoa</taxon>
        <taxon>Spiralia</taxon>
        <taxon>Lophotrochozoa</taxon>
        <taxon>Mollusca</taxon>
        <taxon>Bivalvia</taxon>
        <taxon>Autobranchia</taxon>
        <taxon>Pteriomorphia</taxon>
        <taxon>Pterioida</taxon>
        <taxon>Pterioidea</taxon>
        <taxon>Pteriidae</taxon>
        <taxon>Pinctada</taxon>
    </lineage>
</organism>
<protein>
    <recommendedName>
        <fullName evidence="1">Zinc finger HIT domain-containing protein</fullName>
    </recommendedName>
</protein>
<accession>A0AA88YE97</accession>
<comment type="caution">
    <text evidence="2">The sequence shown here is derived from an EMBL/GenBank/DDBJ whole genome shotgun (WGS) entry which is preliminary data.</text>
</comment>
<keyword evidence="3" id="KW-1185">Reference proteome</keyword>
<evidence type="ECO:0000259" key="1">
    <source>
        <dbReference type="Pfam" id="PF21373"/>
    </source>
</evidence>
<dbReference type="AlphaFoldDB" id="A0AA88YE97"/>
<sequence length="75" mass="8587">ESQELKSLLNNPHLRQMLTNLTKADISSVSSEMEHAMHEPIFTEFADQCLQIVESDKLKLRENTIKMEAVETISN</sequence>
<feature type="domain" description="Zinc finger HIT" evidence="1">
    <location>
        <begin position="1"/>
        <end position="53"/>
    </location>
</feature>
<dbReference type="InterPro" id="IPR048371">
    <property type="entry name" value="ZNHIT3_C"/>
</dbReference>
<dbReference type="EMBL" id="VSWD01000005">
    <property type="protein sequence ID" value="KAK3103732.1"/>
    <property type="molecule type" value="Genomic_DNA"/>
</dbReference>
<reference evidence="2" key="1">
    <citation type="submission" date="2019-08" db="EMBL/GenBank/DDBJ databases">
        <title>The improved chromosome-level genome for the pearl oyster Pinctada fucata martensii using PacBio sequencing and Hi-C.</title>
        <authorList>
            <person name="Zheng Z."/>
        </authorList>
    </citation>
    <scope>NUCLEOTIDE SEQUENCE</scope>
    <source>
        <strain evidence="2">ZZ-2019</strain>
        <tissue evidence="2">Adductor muscle</tissue>
    </source>
</reference>
<evidence type="ECO:0000313" key="3">
    <source>
        <dbReference type="Proteomes" id="UP001186944"/>
    </source>
</evidence>
<feature type="non-terminal residue" evidence="2">
    <location>
        <position position="1"/>
    </location>
</feature>